<protein>
    <recommendedName>
        <fullName evidence="3">STAS/SEC14 domain-containing protein</fullName>
    </recommendedName>
</protein>
<comment type="caution">
    <text evidence="1">The sequence shown here is derived from an EMBL/GenBank/DDBJ whole genome shotgun (WGS) entry which is preliminary data.</text>
</comment>
<proteinExistence type="predicted"/>
<accession>A0ABP7HA97</accession>
<gene>
    <name evidence="1" type="ORF">GCM10022271_22480</name>
</gene>
<keyword evidence="2" id="KW-1185">Reference proteome</keyword>
<dbReference type="Proteomes" id="UP001501456">
    <property type="component" value="Unassembled WGS sequence"/>
</dbReference>
<organism evidence="1 2">
    <name type="scientific">Corallibacter vietnamensis</name>
    <dbReference type="NCBI Taxonomy" id="904130"/>
    <lineage>
        <taxon>Bacteria</taxon>
        <taxon>Pseudomonadati</taxon>
        <taxon>Bacteroidota</taxon>
        <taxon>Flavobacteriia</taxon>
        <taxon>Flavobacteriales</taxon>
        <taxon>Flavobacteriaceae</taxon>
        <taxon>Corallibacter</taxon>
    </lineage>
</organism>
<evidence type="ECO:0008006" key="3">
    <source>
        <dbReference type="Google" id="ProtNLM"/>
    </source>
</evidence>
<sequence length="130" mass="15067">MEKKLKYTFGEFTIYSNYIVAVMKEGVTISNEKYNAIVDITKKYYGDSKPFVYVTHRKNSYAINPKVYLETSKIDNLLGFAVVTGEKIMIDNSDIEKLFLQKPFEIFSTLEDAYKWANKLCKNKSDESLT</sequence>
<dbReference type="RefSeq" id="WP_344730649.1">
    <property type="nucleotide sequence ID" value="NZ_BAABBI010000003.1"/>
</dbReference>
<dbReference type="EMBL" id="BAABBI010000003">
    <property type="protein sequence ID" value="GAA3789526.1"/>
    <property type="molecule type" value="Genomic_DNA"/>
</dbReference>
<evidence type="ECO:0000313" key="2">
    <source>
        <dbReference type="Proteomes" id="UP001501456"/>
    </source>
</evidence>
<reference evidence="2" key="1">
    <citation type="journal article" date="2019" name="Int. J. Syst. Evol. Microbiol.">
        <title>The Global Catalogue of Microorganisms (GCM) 10K type strain sequencing project: providing services to taxonomists for standard genome sequencing and annotation.</title>
        <authorList>
            <consortium name="The Broad Institute Genomics Platform"/>
            <consortium name="The Broad Institute Genome Sequencing Center for Infectious Disease"/>
            <person name="Wu L."/>
            <person name="Ma J."/>
        </authorList>
    </citation>
    <scope>NUCLEOTIDE SEQUENCE [LARGE SCALE GENOMIC DNA]</scope>
    <source>
        <strain evidence="2">JCM 17525</strain>
    </source>
</reference>
<name>A0ABP7HA97_9FLAO</name>
<evidence type="ECO:0000313" key="1">
    <source>
        <dbReference type="EMBL" id="GAA3789526.1"/>
    </source>
</evidence>